<sequence>MSTKIGNVALYVSDLEQSERFYVEGFGLEVLARIDTPDVREILIGSPNGGTQLLLSKPTIDSDESQPRPDGIWKIFLDVDDVQAAFDRAVAAGATPDREPFELELPNFVITLGFVRDPDGYLLELGRLV</sequence>
<name>A0A6J6EK54_9ZZZZ</name>
<dbReference type="PROSITE" id="PS51819">
    <property type="entry name" value="VOC"/>
    <property type="match status" value="1"/>
</dbReference>
<dbReference type="Gene3D" id="3.10.180.10">
    <property type="entry name" value="2,3-Dihydroxybiphenyl 1,2-Dioxygenase, domain 1"/>
    <property type="match status" value="1"/>
</dbReference>
<dbReference type="PANTHER" id="PTHR36503:SF3">
    <property type="entry name" value="BLR0126 PROTEIN"/>
    <property type="match status" value="1"/>
</dbReference>
<protein>
    <submittedName>
        <fullName evidence="2">Unannotated protein</fullName>
    </submittedName>
</protein>
<dbReference type="EMBL" id="CAEZTG010000147">
    <property type="protein sequence ID" value="CAB4574843.1"/>
    <property type="molecule type" value="Genomic_DNA"/>
</dbReference>
<organism evidence="2">
    <name type="scientific">freshwater metagenome</name>
    <dbReference type="NCBI Taxonomy" id="449393"/>
    <lineage>
        <taxon>unclassified sequences</taxon>
        <taxon>metagenomes</taxon>
        <taxon>ecological metagenomes</taxon>
    </lineage>
</organism>
<dbReference type="AlphaFoldDB" id="A0A6J6EK54"/>
<accession>A0A6J6EK54</accession>
<evidence type="ECO:0000313" key="2">
    <source>
        <dbReference type="EMBL" id="CAB4574843.1"/>
    </source>
</evidence>
<dbReference type="PANTHER" id="PTHR36503">
    <property type="entry name" value="BLR2520 PROTEIN"/>
    <property type="match status" value="1"/>
</dbReference>
<evidence type="ECO:0000259" key="1">
    <source>
        <dbReference type="PROSITE" id="PS51819"/>
    </source>
</evidence>
<proteinExistence type="predicted"/>
<dbReference type="InterPro" id="IPR004360">
    <property type="entry name" value="Glyas_Fos-R_dOase_dom"/>
</dbReference>
<feature type="domain" description="VOC" evidence="1">
    <location>
        <begin position="4"/>
        <end position="128"/>
    </location>
</feature>
<dbReference type="SUPFAM" id="SSF54593">
    <property type="entry name" value="Glyoxalase/Bleomycin resistance protein/Dihydroxybiphenyl dioxygenase"/>
    <property type="match status" value="1"/>
</dbReference>
<dbReference type="InterPro" id="IPR029068">
    <property type="entry name" value="Glyas_Bleomycin-R_OHBP_Dase"/>
</dbReference>
<dbReference type="InterPro" id="IPR037523">
    <property type="entry name" value="VOC_core"/>
</dbReference>
<dbReference type="Pfam" id="PF00903">
    <property type="entry name" value="Glyoxalase"/>
    <property type="match status" value="1"/>
</dbReference>
<reference evidence="2" key="1">
    <citation type="submission" date="2020-05" db="EMBL/GenBank/DDBJ databases">
        <authorList>
            <person name="Chiriac C."/>
            <person name="Salcher M."/>
            <person name="Ghai R."/>
            <person name="Kavagutti S V."/>
        </authorList>
    </citation>
    <scope>NUCLEOTIDE SEQUENCE</scope>
</reference>
<gene>
    <name evidence="2" type="ORF">UFOPK1603_01388</name>
</gene>